<dbReference type="Proteomes" id="UP000030300">
    <property type="component" value="Chromosome"/>
</dbReference>
<dbReference type="PRINTS" id="PR00080">
    <property type="entry name" value="SDRFAMILY"/>
</dbReference>
<evidence type="ECO:0000256" key="1">
    <source>
        <dbReference type="RuleBase" id="RU000363"/>
    </source>
</evidence>
<evidence type="ECO:0000313" key="3">
    <source>
        <dbReference type="Proteomes" id="UP000030300"/>
    </source>
</evidence>
<dbReference type="PANTHER" id="PTHR44147:SF2">
    <property type="entry name" value="DEHYDROGENASE_REDUCTASE SDR FAMILY MEMBER 1"/>
    <property type="match status" value="1"/>
</dbReference>
<keyword evidence="3" id="KW-1185">Reference proteome</keyword>
<dbReference type="SUPFAM" id="SSF51735">
    <property type="entry name" value="NAD(P)-binding Rossmann-fold domains"/>
    <property type="match status" value="1"/>
</dbReference>
<dbReference type="HOGENOM" id="CLU_010194_14_1_11"/>
<reference evidence="2 3" key="1">
    <citation type="journal article" date="2015" name="Genome Announc.">
        <title>Complete Genome Sequence of Steroid-Transforming Nocardioides simplex VKM Ac-2033D.</title>
        <authorList>
            <person name="Shtratnikova V.Y."/>
            <person name="Schelkunov M.I."/>
            <person name="Pekov Y.A."/>
            <person name="Fokina V.V."/>
            <person name="Logacheva M.D."/>
            <person name="Sokolov S.L."/>
            <person name="Bragin E.Y."/>
            <person name="Ashapkin V.V."/>
            <person name="Donova M.V."/>
        </authorList>
    </citation>
    <scope>NUCLEOTIDE SEQUENCE [LARGE SCALE GENOMIC DNA]</scope>
    <source>
        <strain evidence="2 3">VKM Ac-2033D</strain>
    </source>
</reference>
<dbReference type="InterPro" id="IPR002347">
    <property type="entry name" value="SDR_fam"/>
</dbReference>
<dbReference type="eggNOG" id="COG1028">
    <property type="taxonomic scope" value="Bacteria"/>
</dbReference>
<dbReference type="InterPro" id="IPR036291">
    <property type="entry name" value="NAD(P)-bd_dom_sf"/>
</dbReference>
<dbReference type="EC" id="1.1.1.100" evidence="2"/>
<proteinExistence type="inferred from homology"/>
<protein>
    <submittedName>
        <fullName evidence="2">Short-chain dehydrogenase/reductase SDR</fullName>
        <ecNumber evidence="2">1.1.1.100</ecNumber>
    </submittedName>
</protein>
<sequence>MPNSQDRRVAVVTGASRGLGKGIALALGDAGYVVYVTGRSVDPGAHDLGGTVGETARLVTERGGTGVAVACDHRDDDAVAALVAQVRSEQGRLDVLVNNAFAVPDEVTAGGGFWEKPLDAVMMFDVGLRSTYTTTWHATPLLLASAERAPLVVNISGFGATCYLHGPAYGAVKAGVDKMTHDMAVDLDGRGVTVVSLWPGLLRTERTMRVVDADPTLYEASLPIMEHPELTGRAIAALDAVPADAKLARSGRALIGAELAVELGVTDVDGRVPVSRRTLLGGPRGYSEAVVR</sequence>
<dbReference type="KEGG" id="psim:KR76_18640"/>
<dbReference type="GeneID" id="96610827"/>
<dbReference type="Pfam" id="PF00106">
    <property type="entry name" value="adh_short"/>
    <property type="match status" value="1"/>
</dbReference>
<dbReference type="STRING" id="2045.KR76_18640"/>
<dbReference type="PRINTS" id="PR00081">
    <property type="entry name" value="GDHRDH"/>
</dbReference>
<dbReference type="EMBL" id="CP009896">
    <property type="protein sequence ID" value="AIY18283.1"/>
    <property type="molecule type" value="Genomic_DNA"/>
</dbReference>
<dbReference type="RefSeq" id="WP_038680373.1">
    <property type="nucleotide sequence ID" value="NZ_BJMC01000019.1"/>
</dbReference>
<gene>
    <name evidence="2" type="ORF">KR76_18640</name>
</gene>
<dbReference type="PANTHER" id="PTHR44147">
    <property type="entry name" value="DEHYDROGENASE/REDUCTASE SDR FAMILY MEMBER 1"/>
    <property type="match status" value="1"/>
</dbReference>
<evidence type="ECO:0000313" key="2">
    <source>
        <dbReference type="EMBL" id="AIY18283.1"/>
    </source>
</evidence>
<dbReference type="OrthoDB" id="63584at2"/>
<organism evidence="2 3">
    <name type="scientific">Nocardioides simplex</name>
    <name type="common">Arthrobacter simplex</name>
    <dbReference type="NCBI Taxonomy" id="2045"/>
    <lineage>
        <taxon>Bacteria</taxon>
        <taxon>Bacillati</taxon>
        <taxon>Actinomycetota</taxon>
        <taxon>Actinomycetes</taxon>
        <taxon>Propionibacteriales</taxon>
        <taxon>Nocardioidaceae</taxon>
        <taxon>Pimelobacter</taxon>
    </lineage>
</organism>
<name>A0A0A1DP04_NOCSI</name>
<comment type="similarity">
    <text evidence="1">Belongs to the short-chain dehydrogenases/reductases (SDR) family.</text>
</comment>
<dbReference type="AlphaFoldDB" id="A0A0A1DP04"/>
<dbReference type="Gene3D" id="3.40.50.720">
    <property type="entry name" value="NAD(P)-binding Rossmann-like Domain"/>
    <property type="match status" value="1"/>
</dbReference>
<accession>A0A0A1DP04</accession>
<dbReference type="GO" id="GO:0004316">
    <property type="term" value="F:3-oxoacyl-[acyl-carrier-protein] reductase (NADPH) activity"/>
    <property type="evidence" value="ECO:0007669"/>
    <property type="project" value="UniProtKB-EC"/>
</dbReference>
<keyword evidence="2" id="KW-0560">Oxidoreductase</keyword>